<dbReference type="EMBL" id="QFFN01000039">
    <property type="protein sequence ID" value="PWG59089.1"/>
    <property type="molecule type" value="Genomic_DNA"/>
</dbReference>
<keyword evidence="3" id="KW-1185">Reference proteome</keyword>
<reference evidence="2 3" key="1">
    <citation type="journal article" date="2018" name="Int. J. Syst. Evol. Microbiol.">
        <title>Bifidobacterium catulorum sp. nov., a novel taxon from the faeces of the baby common marmoset (Callithrix jacchus).</title>
        <authorList>
            <person name="Modesto M."/>
            <person name="Michelini S."/>
            <person name="Oki K."/>
            <person name="Biavati B."/>
            <person name="Watanabe K."/>
            <person name="Mattarelli P."/>
        </authorList>
    </citation>
    <scope>NUCLEOTIDE SEQUENCE [LARGE SCALE GENOMIC DNA]</scope>
    <source>
        <strain evidence="2 3">MRM 8.19</strain>
    </source>
</reference>
<feature type="compositionally biased region" description="Acidic residues" evidence="1">
    <location>
        <begin position="30"/>
        <end position="54"/>
    </location>
</feature>
<feature type="region of interest" description="Disordered" evidence="1">
    <location>
        <begin position="25"/>
        <end position="58"/>
    </location>
</feature>
<dbReference type="Proteomes" id="UP000245753">
    <property type="component" value="Unassembled WGS sequence"/>
</dbReference>
<dbReference type="AlphaFoldDB" id="A0A2U2MQI1"/>
<protein>
    <submittedName>
        <fullName evidence="2">Uncharacterized protein</fullName>
    </submittedName>
</protein>
<name>A0A2U2MQI1_9BIFI</name>
<evidence type="ECO:0000313" key="2">
    <source>
        <dbReference type="EMBL" id="PWG59089.1"/>
    </source>
</evidence>
<gene>
    <name evidence="2" type="ORF">DF200_09405</name>
</gene>
<evidence type="ECO:0000256" key="1">
    <source>
        <dbReference type="SAM" id="MobiDB-lite"/>
    </source>
</evidence>
<comment type="caution">
    <text evidence="2">The sequence shown here is derived from an EMBL/GenBank/DDBJ whole genome shotgun (WGS) entry which is preliminary data.</text>
</comment>
<evidence type="ECO:0000313" key="3">
    <source>
        <dbReference type="Proteomes" id="UP000245753"/>
    </source>
</evidence>
<accession>A0A2U2MQI1</accession>
<sequence length="89" mass="8732">MSDVSLFGVVASPALGDGSAVFVPAPFGVVDDDDEDDDGDDDEDGDDDGSDDADVVGLGDAAFPAAPAAGTPMPSMEMAAITAAIDLSP</sequence>
<dbReference type="RefSeq" id="WP_109138016.1">
    <property type="nucleotide sequence ID" value="NZ_QFFN01000039.1"/>
</dbReference>
<proteinExistence type="predicted"/>
<organism evidence="2 3">
    <name type="scientific">Bifidobacterium catulorum</name>
    <dbReference type="NCBI Taxonomy" id="1630173"/>
    <lineage>
        <taxon>Bacteria</taxon>
        <taxon>Bacillati</taxon>
        <taxon>Actinomycetota</taxon>
        <taxon>Actinomycetes</taxon>
        <taxon>Bifidobacteriales</taxon>
        <taxon>Bifidobacteriaceae</taxon>
        <taxon>Bifidobacterium</taxon>
    </lineage>
</organism>